<dbReference type="InterPro" id="IPR049326">
    <property type="entry name" value="Rhodopsin_dom_fungi"/>
</dbReference>
<evidence type="ECO:0000256" key="1">
    <source>
        <dbReference type="ARBA" id="ARBA00004141"/>
    </source>
</evidence>
<reference evidence="8 9" key="1">
    <citation type="journal article" date="2012" name="PLoS Pathog.">
        <title>Diverse lifestyles and strategies of plant pathogenesis encoded in the genomes of eighteen Dothideomycetes fungi.</title>
        <authorList>
            <person name="Ohm R.A."/>
            <person name="Feau N."/>
            <person name="Henrissat B."/>
            <person name="Schoch C.L."/>
            <person name="Horwitz B.A."/>
            <person name="Barry K.W."/>
            <person name="Condon B.J."/>
            <person name="Copeland A.C."/>
            <person name="Dhillon B."/>
            <person name="Glaser F."/>
            <person name="Hesse C.N."/>
            <person name="Kosti I."/>
            <person name="LaButti K."/>
            <person name="Lindquist E.A."/>
            <person name="Lucas S."/>
            <person name="Salamov A.A."/>
            <person name="Bradshaw R.E."/>
            <person name="Ciuffetti L."/>
            <person name="Hamelin R.C."/>
            <person name="Kema G.H.J."/>
            <person name="Lawrence C."/>
            <person name="Scott J.A."/>
            <person name="Spatafora J.W."/>
            <person name="Turgeon B.G."/>
            <person name="de Wit P.J.G.M."/>
            <person name="Zhong S."/>
            <person name="Goodwin S.B."/>
            <person name="Grigoriev I.V."/>
        </authorList>
    </citation>
    <scope>NUCLEOTIDE SEQUENCE [LARGE SCALE GENOMIC DNA]</scope>
    <source>
        <strain evidence="8 9">UAMH 10762</strain>
    </source>
</reference>
<name>M2MRV4_BAUPA</name>
<dbReference type="Pfam" id="PF20684">
    <property type="entry name" value="Fung_rhodopsin"/>
    <property type="match status" value="1"/>
</dbReference>
<proteinExistence type="inferred from homology"/>
<protein>
    <recommendedName>
        <fullName evidence="7">Rhodopsin domain-containing protein</fullName>
    </recommendedName>
</protein>
<feature type="transmembrane region" description="Helical" evidence="6">
    <location>
        <begin position="24"/>
        <end position="46"/>
    </location>
</feature>
<feature type="transmembrane region" description="Helical" evidence="6">
    <location>
        <begin position="223"/>
        <end position="243"/>
    </location>
</feature>
<dbReference type="HOGENOM" id="CLU_028200_3_5_1"/>
<dbReference type="RefSeq" id="XP_007673129.1">
    <property type="nucleotide sequence ID" value="XM_007674939.1"/>
</dbReference>
<dbReference type="AlphaFoldDB" id="M2MRV4"/>
<sequence>MAELSPRYSPVEDTLRCHESNLPAILGVTGAFAGAVFIAVTLRFYVRFRMLKFVGSDDFTMLAAMLMAIATFICFIGESNWGLGRHAECIAPSDLEMFFKWQFYHSLWVMFGVVLVKISVALFLMRLAPRDLWKRFLWAAIAFLTCFGVACAGTLIFSCVPPGASWNVALRLDPKTKCFSNTTFANIGLFNSIINIATDFLFALLPIPIVLGLQVNVRTKISLVFILCLGFVACAAGIVKAHLQTTFLANAD</sequence>
<keyword evidence="4 6" id="KW-0472">Membrane</keyword>
<feature type="domain" description="Rhodopsin" evidence="7">
    <location>
        <begin position="42"/>
        <end position="248"/>
    </location>
</feature>
<comment type="similarity">
    <text evidence="5">Belongs to the SAT4 family.</text>
</comment>
<dbReference type="InterPro" id="IPR052337">
    <property type="entry name" value="SAT4-like"/>
</dbReference>
<dbReference type="PANTHER" id="PTHR33048:SF167">
    <property type="entry name" value="INTEGRAL MEMBRANE PROTEIN"/>
    <property type="match status" value="1"/>
</dbReference>
<keyword evidence="3 6" id="KW-1133">Transmembrane helix</keyword>
<gene>
    <name evidence="8" type="ORF">BAUCODRAFT_64029</name>
</gene>
<feature type="transmembrane region" description="Helical" evidence="6">
    <location>
        <begin position="184"/>
        <end position="211"/>
    </location>
</feature>
<dbReference type="GO" id="GO:0016020">
    <property type="term" value="C:membrane"/>
    <property type="evidence" value="ECO:0007669"/>
    <property type="project" value="UniProtKB-SubCell"/>
</dbReference>
<feature type="transmembrane region" description="Helical" evidence="6">
    <location>
        <begin position="103"/>
        <end position="124"/>
    </location>
</feature>
<evidence type="ECO:0000259" key="7">
    <source>
        <dbReference type="Pfam" id="PF20684"/>
    </source>
</evidence>
<comment type="subcellular location">
    <subcellularLocation>
        <location evidence="1">Membrane</location>
        <topology evidence="1">Multi-pass membrane protein</topology>
    </subcellularLocation>
</comment>
<evidence type="ECO:0000313" key="8">
    <source>
        <dbReference type="EMBL" id="EMC99556.1"/>
    </source>
</evidence>
<dbReference type="GeneID" id="19116124"/>
<evidence type="ECO:0000256" key="2">
    <source>
        <dbReference type="ARBA" id="ARBA00022692"/>
    </source>
</evidence>
<dbReference type="OrthoDB" id="5022096at2759"/>
<organism evidence="8 9">
    <name type="scientific">Baudoinia panamericana (strain UAMH 10762)</name>
    <name type="common">Angels' share fungus</name>
    <name type="synonym">Baudoinia compniacensis (strain UAMH 10762)</name>
    <dbReference type="NCBI Taxonomy" id="717646"/>
    <lineage>
        <taxon>Eukaryota</taxon>
        <taxon>Fungi</taxon>
        <taxon>Dikarya</taxon>
        <taxon>Ascomycota</taxon>
        <taxon>Pezizomycotina</taxon>
        <taxon>Dothideomycetes</taxon>
        <taxon>Dothideomycetidae</taxon>
        <taxon>Mycosphaerellales</taxon>
        <taxon>Teratosphaeriaceae</taxon>
        <taxon>Baudoinia</taxon>
    </lineage>
</organism>
<evidence type="ECO:0000256" key="5">
    <source>
        <dbReference type="ARBA" id="ARBA00038359"/>
    </source>
</evidence>
<accession>M2MRV4</accession>
<feature type="transmembrane region" description="Helical" evidence="6">
    <location>
        <begin position="136"/>
        <end position="164"/>
    </location>
</feature>
<dbReference type="Proteomes" id="UP000011761">
    <property type="component" value="Unassembled WGS sequence"/>
</dbReference>
<dbReference type="EMBL" id="KB445551">
    <property type="protein sequence ID" value="EMC99556.1"/>
    <property type="molecule type" value="Genomic_DNA"/>
</dbReference>
<keyword evidence="9" id="KW-1185">Reference proteome</keyword>
<dbReference type="PANTHER" id="PTHR33048">
    <property type="entry name" value="PTH11-LIKE INTEGRAL MEMBRANE PROTEIN (AFU_ORTHOLOGUE AFUA_5G11245)"/>
    <property type="match status" value="1"/>
</dbReference>
<feature type="transmembrane region" description="Helical" evidence="6">
    <location>
        <begin position="58"/>
        <end position="83"/>
    </location>
</feature>
<dbReference type="eggNOG" id="ENOG502SNI4">
    <property type="taxonomic scope" value="Eukaryota"/>
</dbReference>
<feature type="non-terminal residue" evidence="8">
    <location>
        <position position="252"/>
    </location>
</feature>
<keyword evidence="2 6" id="KW-0812">Transmembrane</keyword>
<evidence type="ECO:0000256" key="3">
    <source>
        <dbReference type="ARBA" id="ARBA00022989"/>
    </source>
</evidence>
<dbReference type="KEGG" id="bcom:BAUCODRAFT_64029"/>
<evidence type="ECO:0000313" key="9">
    <source>
        <dbReference type="Proteomes" id="UP000011761"/>
    </source>
</evidence>
<evidence type="ECO:0000256" key="6">
    <source>
        <dbReference type="SAM" id="Phobius"/>
    </source>
</evidence>
<evidence type="ECO:0000256" key="4">
    <source>
        <dbReference type="ARBA" id="ARBA00023136"/>
    </source>
</evidence>